<reference evidence="2" key="1">
    <citation type="submission" date="2021-02" db="EMBL/GenBank/DDBJ databases">
        <authorList>
            <person name="Nowell W R."/>
        </authorList>
    </citation>
    <scope>NUCLEOTIDE SEQUENCE</scope>
</reference>
<protein>
    <submittedName>
        <fullName evidence="2">Uncharacterized protein</fullName>
    </submittedName>
</protein>
<dbReference type="Proteomes" id="UP000663873">
    <property type="component" value="Unassembled WGS sequence"/>
</dbReference>
<gene>
    <name evidence="2" type="ORF">UJA718_LOCUS41720</name>
</gene>
<feature type="region of interest" description="Disordered" evidence="1">
    <location>
        <begin position="1"/>
        <end position="50"/>
    </location>
</feature>
<feature type="compositionally biased region" description="Basic and acidic residues" evidence="1">
    <location>
        <begin position="10"/>
        <end position="35"/>
    </location>
</feature>
<keyword evidence="3" id="KW-1185">Reference proteome</keyword>
<feature type="non-terminal residue" evidence="2">
    <location>
        <position position="1"/>
    </location>
</feature>
<feature type="non-terminal residue" evidence="2">
    <location>
        <position position="133"/>
    </location>
</feature>
<name>A0A821PR30_9BILA</name>
<accession>A0A821PR30</accession>
<organism evidence="2 3">
    <name type="scientific">Rotaria socialis</name>
    <dbReference type="NCBI Taxonomy" id="392032"/>
    <lineage>
        <taxon>Eukaryota</taxon>
        <taxon>Metazoa</taxon>
        <taxon>Spiralia</taxon>
        <taxon>Gnathifera</taxon>
        <taxon>Rotifera</taxon>
        <taxon>Eurotatoria</taxon>
        <taxon>Bdelloidea</taxon>
        <taxon>Philodinida</taxon>
        <taxon>Philodinidae</taxon>
        <taxon>Rotaria</taxon>
    </lineage>
</organism>
<comment type="caution">
    <text evidence="2">The sequence shown here is derived from an EMBL/GenBank/DDBJ whole genome shotgun (WGS) entry which is preliminary data.</text>
</comment>
<dbReference type="EMBL" id="CAJOBP010050552">
    <property type="protein sequence ID" value="CAF4810927.1"/>
    <property type="molecule type" value="Genomic_DNA"/>
</dbReference>
<evidence type="ECO:0000256" key="1">
    <source>
        <dbReference type="SAM" id="MobiDB-lite"/>
    </source>
</evidence>
<proteinExistence type="predicted"/>
<evidence type="ECO:0000313" key="2">
    <source>
        <dbReference type="EMBL" id="CAF4810927.1"/>
    </source>
</evidence>
<sequence length="133" mass="14976">ISQEEQNNDLLDRSGNGEKPTEDLIKPDDNGDKPTENIIKCNNNNSDDDNAFLERKNKNVAQIIDDSDYSNTQALFMLFAQLNDVQLALVKTNGLNQLWINLFKDTSNQSNVEHLLKVAFDSELLLTPQVAII</sequence>
<dbReference type="AlphaFoldDB" id="A0A821PR30"/>
<evidence type="ECO:0000313" key="3">
    <source>
        <dbReference type="Proteomes" id="UP000663873"/>
    </source>
</evidence>